<accession>A0AAV3RVZ7</accession>
<evidence type="ECO:0000313" key="1">
    <source>
        <dbReference type="EMBL" id="GAA0185574.1"/>
    </source>
</evidence>
<proteinExistence type="predicted"/>
<comment type="caution">
    <text evidence="1">The sequence shown here is derived from an EMBL/GenBank/DDBJ whole genome shotgun (WGS) entry which is preliminary data.</text>
</comment>
<sequence length="103" mass="11676">MLSLPFLMKQMCGFEGVQQMASSHKRVLERSSSKKGEASLDKVAMKWERNSRVFGGGQVCANVVYHRVVASVHGRASSWRHIKRSKKNSKLCLEWGLEHNMLS</sequence>
<reference evidence="1 2" key="1">
    <citation type="submission" date="2024-01" db="EMBL/GenBank/DDBJ databases">
        <title>The complete chloroplast genome sequence of Lithospermum erythrorhizon: insights into the phylogenetic relationship among Boraginaceae species and the maternal lineages of purple gromwells.</title>
        <authorList>
            <person name="Okada T."/>
            <person name="Watanabe K."/>
        </authorList>
    </citation>
    <scope>NUCLEOTIDE SEQUENCE [LARGE SCALE GENOMIC DNA]</scope>
</reference>
<dbReference type="AlphaFoldDB" id="A0AAV3RVZ7"/>
<gene>
    <name evidence="1" type="ORF">LIER_32862</name>
</gene>
<evidence type="ECO:0000313" key="2">
    <source>
        <dbReference type="Proteomes" id="UP001454036"/>
    </source>
</evidence>
<dbReference type="Proteomes" id="UP001454036">
    <property type="component" value="Unassembled WGS sequence"/>
</dbReference>
<name>A0AAV3RVZ7_LITER</name>
<keyword evidence="2" id="KW-1185">Reference proteome</keyword>
<dbReference type="EMBL" id="BAABME010012839">
    <property type="protein sequence ID" value="GAA0185574.1"/>
    <property type="molecule type" value="Genomic_DNA"/>
</dbReference>
<protein>
    <submittedName>
        <fullName evidence="1">Uncharacterized protein</fullName>
    </submittedName>
</protein>
<organism evidence="1 2">
    <name type="scientific">Lithospermum erythrorhizon</name>
    <name type="common">Purple gromwell</name>
    <name type="synonym">Lithospermum officinale var. erythrorhizon</name>
    <dbReference type="NCBI Taxonomy" id="34254"/>
    <lineage>
        <taxon>Eukaryota</taxon>
        <taxon>Viridiplantae</taxon>
        <taxon>Streptophyta</taxon>
        <taxon>Embryophyta</taxon>
        <taxon>Tracheophyta</taxon>
        <taxon>Spermatophyta</taxon>
        <taxon>Magnoliopsida</taxon>
        <taxon>eudicotyledons</taxon>
        <taxon>Gunneridae</taxon>
        <taxon>Pentapetalae</taxon>
        <taxon>asterids</taxon>
        <taxon>lamiids</taxon>
        <taxon>Boraginales</taxon>
        <taxon>Boraginaceae</taxon>
        <taxon>Boraginoideae</taxon>
        <taxon>Lithospermeae</taxon>
        <taxon>Lithospermum</taxon>
    </lineage>
</organism>